<evidence type="ECO:0000313" key="1">
    <source>
        <dbReference type="EMBL" id="EED12348.1"/>
    </source>
</evidence>
<dbReference type="GeneID" id="8100112"/>
<dbReference type="RefSeq" id="XP_002488002.1">
    <property type="nucleotide sequence ID" value="XM_002487957.1"/>
</dbReference>
<reference evidence="2" key="1">
    <citation type="journal article" date="2015" name="Genome Announc.">
        <title>Genome sequence of the AIDS-associated pathogen Penicillium marneffei (ATCC18224) and its near taxonomic relative Talaromyces stipitatus (ATCC10500).</title>
        <authorList>
            <person name="Nierman W.C."/>
            <person name="Fedorova-Abrams N.D."/>
            <person name="Andrianopoulos A."/>
        </authorList>
    </citation>
    <scope>NUCLEOTIDE SEQUENCE [LARGE SCALE GENOMIC DNA]</scope>
    <source>
        <strain evidence="2">ATCC 10500 / CBS 375.48 / QM 6759 / NRRL 1006</strain>
    </source>
</reference>
<sequence>MRGRPEFTTLRTNRQVYQEAKTVMLKGNQFIRVRMHGVFPLQLFFVPHQIPAVTFKQEAISKCKHYVMTHIINITFDPKIESLDNEEYLETIILREDLDLFLKALADAEILCPDPSLKNKHRITLHNPFGGTLSPNFTDCKNQKHLHGFKNFQIDGKIEPEVAKTISNEIKEDSPPNPQRLIKWVTLQKELGNGLYREISPLAAGAFWGRASRQVERLAHCSHWALVKAVGGEPFEDKFTALFFQLSANSLQGIIEIIPTCPPPEMSQYAAVVSQLFHVAGNADRVLGTKWTPDSVQLAKLHYRLAMIYRLADHDAMDA</sequence>
<dbReference type="PhylomeDB" id="B8MSM0"/>
<dbReference type="OrthoDB" id="5372935at2759"/>
<dbReference type="eggNOG" id="ENOG502SR62">
    <property type="taxonomic scope" value="Eukaryota"/>
</dbReference>
<protein>
    <submittedName>
        <fullName evidence="1">Uncharacterized protein</fullName>
    </submittedName>
</protein>
<dbReference type="AlphaFoldDB" id="B8MSM0"/>
<keyword evidence="2" id="KW-1185">Reference proteome</keyword>
<evidence type="ECO:0000313" key="2">
    <source>
        <dbReference type="Proteomes" id="UP000001745"/>
    </source>
</evidence>
<dbReference type="Proteomes" id="UP000001745">
    <property type="component" value="Unassembled WGS sequence"/>
</dbReference>
<organism evidence="1 2">
    <name type="scientific">Talaromyces stipitatus (strain ATCC 10500 / CBS 375.48 / QM 6759 / NRRL 1006)</name>
    <name type="common">Penicillium stipitatum</name>
    <dbReference type="NCBI Taxonomy" id="441959"/>
    <lineage>
        <taxon>Eukaryota</taxon>
        <taxon>Fungi</taxon>
        <taxon>Dikarya</taxon>
        <taxon>Ascomycota</taxon>
        <taxon>Pezizomycotina</taxon>
        <taxon>Eurotiomycetes</taxon>
        <taxon>Eurotiomycetidae</taxon>
        <taxon>Eurotiales</taxon>
        <taxon>Trichocomaceae</taxon>
        <taxon>Talaromyces</taxon>
        <taxon>Talaromyces sect. Talaromyces</taxon>
    </lineage>
</organism>
<proteinExistence type="predicted"/>
<name>B8MSM0_TALSN</name>
<accession>B8MSM0</accession>
<gene>
    <name evidence="1" type="ORF">TSTA_004000</name>
</gene>
<dbReference type="HOGENOM" id="CLU_872032_0_0_1"/>
<dbReference type="EMBL" id="EQ962660">
    <property type="protein sequence ID" value="EED12348.1"/>
    <property type="molecule type" value="Genomic_DNA"/>
</dbReference>
<dbReference type="OMA" id="VGKRQWQ"/>
<dbReference type="VEuPathDB" id="FungiDB:TSTA_004000"/>
<dbReference type="InParanoid" id="B8MSM0"/>